<sequence>MIDHGFILYGSDGCHLCEDALALCQLLPMPIMLTLVDIVDEEDLVEAYGQHIPVMQRDIDGKELFWPFNLKQLTEFVANGLALAANASNQAAN</sequence>
<dbReference type="AlphaFoldDB" id="A0A3E0TR06"/>
<proteinExistence type="predicted"/>
<reference evidence="1 2" key="1">
    <citation type="submission" date="2018-08" db="EMBL/GenBank/DDBJ databases">
        <title>Thalassotalea euphylliae genome.</title>
        <authorList>
            <person name="Summers S."/>
            <person name="Rice S.A."/>
            <person name="Freckelton M.L."/>
            <person name="Nedved B.T."/>
            <person name="Hadfield M.G."/>
        </authorList>
    </citation>
    <scope>NUCLEOTIDE SEQUENCE [LARGE SCALE GENOMIC DNA]</scope>
    <source>
        <strain evidence="1 2">H1</strain>
    </source>
</reference>
<dbReference type="OrthoDB" id="8537427at2"/>
<gene>
    <name evidence="1" type="ORF">DXX93_10280</name>
</gene>
<comment type="caution">
    <text evidence="1">The sequence shown here is derived from an EMBL/GenBank/DDBJ whole genome shotgun (WGS) entry which is preliminary data.</text>
</comment>
<protein>
    <submittedName>
        <fullName evidence="1">Glutaredoxin family protein</fullName>
    </submittedName>
</protein>
<dbReference type="SUPFAM" id="SSF52833">
    <property type="entry name" value="Thioredoxin-like"/>
    <property type="match status" value="1"/>
</dbReference>
<evidence type="ECO:0000313" key="1">
    <source>
        <dbReference type="EMBL" id="REL26918.1"/>
    </source>
</evidence>
<organism evidence="1 2">
    <name type="scientific">Thalassotalea euphylliae</name>
    <dbReference type="NCBI Taxonomy" id="1655234"/>
    <lineage>
        <taxon>Bacteria</taxon>
        <taxon>Pseudomonadati</taxon>
        <taxon>Pseudomonadota</taxon>
        <taxon>Gammaproteobacteria</taxon>
        <taxon>Alteromonadales</taxon>
        <taxon>Colwelliaceae</taxon>
        <taxon>Thalassotalea</taxon>
    </lineage>
</organism>
<dbReference type="RefSeq" id="WP_116008021.1">
    <property type="nucleotide sequence ID" value="NZ_QUOU01000001.1"/>
</dbReference>
<dbReference type="InterPro" id="IPR036249">
    <property type="entry name" value="Thioredoxin-like_sf"/>
</dbReference>
<evidence type="ECO:0000313" key="2">
    <source>
        <dbReference type="Proteomes" id="UP000256478"/>
    </source>
</evidence>
<name>A0A3E0TR06_9GAMM</name>
<accession>A0A3E0TR06</accession>
<dbReference type="Gene3D" id="3.40.30.10">
    <property type="entry name" value="Glutaredoxin"/>
    <property type="match status" value="1"/>
</dbReference>
<dbReference type="EMBL" id="QUOU01000001">
    <property type="protein sequence ID" value="REL26918.1"/>
    <property type="molecule type" value="Genomic_DNA"/>
</dbReference>
<dbReference type="Proteomes" id="UP000256478">
    <property type="component" value="Unassembled WGS sequence"/>
</dbReference>
<dbReference type="InterPro" id="IPR008554">
    <property type="entry name" value="Glutaredoxin-like"/>
</dbReference>
<dbReference type="Pfam" id="PF05768">
    <property type="entry name" value="Glrx-like"/>
    <property type="match status" value="1"/>
</dbReference>